<protein>
    <recommendedName>
        <fullName evidence="4">Phage tail protein</fullName>
    </recommendedName>
</protein>
<feature type="region of interest" description="Disordered" evidence="1">
    <location>
        <begin position="40"/>
        <end position="66"/>
    </location>
</feature>
<dbReference type="EMBL" id="SGIS01000016">
    <property type="protein sequence ID" value="RZF64276.1"/>
    <property type="molecule type" value="Genomic_DNA"/>
</dbReference>
<evidence type="ECO:0000313" key="3">
    <source>
        <dbReference type="Proteomes" id="UP000292085"/>
    </source>
</evidence>
<comment type="caution">
    <text evidence="2">The sequence shown here is derived from an EMBL/GenBank/DDBJ whole genome shotgun (WGS) entry which is preliminary data.</text>
</comment>
<evidence type="ECO:0008006" key="4">
    <source>
        <dbReference type="Google" id="ProtNLM"/>
    </source>
</evidence>
<dbReference type="OrthoDB" id="1624284at2"/>
<reference evidence="2 3" key="1">
    <citation type="submission" date="2019-02" db="EMBL/GenBank/DDBJ databases">
        <authorList>
            <person name="Li Y."/>
        </authorList>
    </citation>
    <scope>NUCLEOTIDE SEQUENCE [LARGE SCALE GENOMIC DNA]</scope>
    <source>
        <strain evidence="2 3">3-7</strain>
    </source>
</reference>
<sequence length="147" mass="15298">MEALMGIRLGNDHLLWVKIGAAAAVPVLGQGDLSIKRGAKSIDTSSKTSGGWDTSAGGNRTGSATLKLNPELPDAGYTAFETVGKSAPPQNFGIEVRKGGLDGTEDDTVFACTVWCGDFNDDYPKDGVVSLDTTFNFAGAPTVDTLK</sequence>
<keyword evidence="3" id="KW-1185">Reference proteome</keyword>
<accession>A0A4Q6Y529</accession>
<dbReference type="AlphaFoldDB" id="A0A4Q6Y529"/>
<evidence type="ECO:0000256" key="1">
    <source>
        <dbReference type="SAM" id="MobiDB-lite"/>
    </source>
</evidence>
<dbReference type="InterPro" id="IPR011855">
    <property type="entry name" value="Phgtail_TP901_1"/>
</dbReference>
<proteinExistence type="predicted"/>
<dbReference type="Pfam" id="PF06199">
    <property type="entry name" value="Phage_tail_2"/>
    <property type="match status" value="1"/>
</dbReference>
<evidence type="ECO:0000313" key="2">
    <source>
        <dbReference type="EMBL" id="RZF64276.1"/>
    </source>
</evidence>
<dbReference type="Proteomes" id="UP000292085">
    <property type="component" value="Unassembled WGS sequence"/>
</dbReference>
<organism evidence="2 3">
    <name type="scientific">Sphingomonas populi</name>
    <dbReference type="NCBI Taxonomy" id="2484750"/>
    <lineage>
        <taxon>Bacteria</taxon>
        <taxon>Pseudomonadati</taxon>
        <taxon>Pseudomonadota</taxon>
        <taxon>Alphaproteobacteria</taxon>
        <taxon>Sphingomonadales</taxon>
        <taxon>Sphingomonadaceae</taxon>
        <taxon>Sphingomonas</taxon>
    </lineage>
</organism>
<name>A0A4Q6Y529_9SPHN</name>
<feature type="compositionally biased region" description="Polar residues" evidence="1">
    <location>
        <begin position="42"/>
        <end position="66"/>
    </location>
</feature>
<gene>
    <name evidence="2" type="ORF">EWE75_12075</name>
</gene>